<dbReference type="Proteomes" id="UP000597762">
    <property type="component" value="Unassembled WGS sequence"/>
</dbReference>
<keyword evidence="4" id="KW-1185">Reference proteome</keyword>
<feature type="coiled-coil region" evidence="1">
    <location>
        <begin position="103"/>
        <end position="130"/>
    </location>
</feature>
<gene>
    <name evidence="3" type="ORF">SPHA_33128</name>
</gene>
<reference evidence="3" key="1">
    <citation type="submission" date="2021-01" db="EMBL/GenBank/DDBJ databases">
        <authorList>
            <person name="Li R."/>
            <person name="Bekaert M."/>
        </authorList>
    </citation>
    <scope>NUCLEOTIDE SEQUENCE</scope>
    <source>
        <strain evidence="3">Farmed</strain>
    </source>
</reference>
<feature type="compositionally biased region" description="Low complexity" evidence="2">
    <location>
        <begin position="62"/>
        <end position="76"/>
    </location>
</feature>
<evidence type="ECO:0000256" key="1">
    <source>
        <dbReference type="SAM" id="Coils"/>
    </source>
</evidence>
<dbReference type="EMBL" id="CAHIKZ030001387">
    <property type="protein sequence ID" value="CAE1262294.1"/>
    <property type="molecule type" value="Genomic_DNA"/>
</dbReference>
<evidence type="ECO:0000313" key="4">
    <source>
        <dbReference type="Proteomes" id="UP000597762"/>
    </source>
</evidence>
<proteinExistence type="predicted"/>
<name>A0A812CE67_ACAPH</name>
<evidence type="ECO:0000256" key="2">
    <source>
        <dbReference type="SAM" id="MobiDB-lite"/>
    </source>
</evidence>
<evidence type="ECO:0000313" key="3">
    <source>
        <dbReference type="EMBL" id="CAE1262294.1"/>
    </source>
</evidence>
<organism evidence="3 4">
    <name type="scientific">Acanthosepion pharaonis</name>
    <name type="common">Pharaoh cuttlefish</name>
    <name type="synonym">Sepia pharaonis</name>
    <dbReference type="NCBI Taxonomy" id="158019"/>
    <lineage>
        <taxon>Eukaryota</taxon>
        <taxon>Metazoa</taxon>
        <taxon>Spiralia</taxon>
        <taxon>Lophotrochozoa</taxon>
        <taxon>Mollusca</taxon>
        <taxon>Cephalopoda</taxon>
        <taxon>Coleoidea</taxon>
        <taxon>Decapodiformes</taxon>
        <taxon>Sepiida</taxon>
        <taxon>Sepiina</taxon>
        <taxon>Sepiidae</taxon>
        <taxon>Acanthosepion</taxon>
    </lineage>
</organism>
<accession>A0A812CE67</accession>
<comment type="caution">
    <text evidence="3">The sequence shown here is derived from an EMBL/GenBank/DDBJ whole genome shotgun (WGS) entry which is preliminary data.</text>
</comment>
<dbReference type="AlphaFoldDB" id="A0A812CE67"/>
<keyword evidence="1" id="KW-0175">Coiled coil</keyword>
<sequence length="401" mass="45625">MLNLHNPVDRRCCEGNSLQFLERQSESGVYLNHSSVMAARQGQFNSLPSRTVGNVGPYYNGTHTKSTSSADSDSLDLPPEGVAHNLEQMRLLHKFKELRRHQIQQQEILMQQQEQQLALLRQEMKQRQRQVTTLQPHLVPNVDLLSFPQSPTSIFYPFLSPPSSSFILSSVPPVYLLSFPQCLPCIFYSFLNALPIHLLSFSQCPHTSFILSSVPPSIHLLFFPQCPLHPSFLLTAVPPFVFYPFLSPPRLLFYPFLSPLKSIVLSFPQSLFLFFYPFLSPPSVHLLSFSSAPPSVHLLSFPQSPRPSFILSSVIPVHFLSFPQYTPPIHLLFFPRCSLRSLFLLPAVHPVHLLSFRQSTSIHFLSIPQSPVSIFYPKDLHHVFNVAWIDTPEEKIVLHIA</sequence>
<feature type="region of interest" description="Disordered" evidence="2">
    <location>
        <begin position="46"/>
        <end position="77"/>
    </location>
</feature>
<protein>
    <submittedName>
        <fullName evidence="3">Uncharacterized protein</fullName>
    </submittedName>
</protein>